<reference evidence="1 2" key="1">
    <citation type="submission" date="2019-02" db="EMBL/GenBank/DDBJ databases">
        <title>Draft genome sequence of Amycolatopsis sp. 8-3EHSu isolated from roots of Suaeda maritima.</title>
        <authorList>
            <person name="Duangmal K."/>
            <person name="Chantavorakit T."/>
        </authorList>
    </citation>
    <scope>NUCLEOTIDE SEQUENCE [LARGE SCALE GENOMIC DNA]</scope>
    <source>
        <strain evidence="1 2">8-3EHSu</strain>
    </source>
</reference>
<keyword evidence="2" id="KW-1185">Reference proteome</keyword>
<accession>A0A4Q7J5L9</accession>
<proteinExistence type="predicted"/>
<comment type="caution">
    <text evidence="1">The sequence shown here is derived from an EMBL/GenBank/DDBJ whole genome shotgun (WGS) entry which is preliminary data.</text>
</comment>
<sequence>MLVAVGAVVTAVVLRPKAEPAPAAVPAAAGGSATVTCDGGPCVVLASRQAKGETVELLADAAGGSGKIRFGGTGSDIVLETSITVMGARLRQDSLECVDGPTAACLVRGPVDGGMLGEVLVARADIWRPAEQPYFADGSRIVLAQVVDDDTPEVIVVRHVCSGAATDCQRDPVVAAVYRLGADEPVGCTRRYSVPAQLRGWPDVRVTRGELRQCP</sequence>
<dbReference type="EMBL" id="SFCC01000008">
    <property type="protein sequence ID" value="RZQ62891.1"/>
    <property type="molecule type" value="Genomic_DNA"/>
</dbReference>
<name>A0A4Q7J5L9_9PSEU</name>
<evidence type="ECO:0000313" key="2">
    <source>
        <dbReference type="Proteomes" id="UP000292003"/>
    </source>
</evidence>
<dbReference type="Proteomes" id="UP000292003">
    <property type="component" value="Unassembled WGS sequence"/>
</dbReference>
<organism evidence="1 2">
    <name type="scientific">Amycolatopsis suaedae</name>
    <dbReference type="NCBI Taxonomy" id="2510978"/>
    <lineage>
        <taxon>Bacteria</taxon>
        <taxon>Bacillati</taxon>
        <taxon>Actinomycetota</taxon>
        <taxon>Actinomycetes</taxon>
        <taxon>Pseudonocardiales</taxon>
        <taxon>Pseudonocardiaceae</taxon>
        <taxon>Amycolatopsis</taxon>
    </lineage>
</organism>
<dbReference type="AlphaFoldDB" id="A0A4Q7J5L9"/>
<evidence type="ECO:0000313" key="1">
    <source>
        <dbReference type="EMBL" id="RZQ62891.1"/>
    </source>
</evidence>
<protein>
    <submittedName>
        <fullName evidence="1">Uncharacterized protein</fullName>
    </submittedName>
</protein>
<dbReference type="OrthoDB" id="3699175at2"/>
<gene>
    <name evidence="1" type="ORF">EWH70_17605</name>
</gene>